<gene>
    <name evidence="1" type="ORF">SAMN06264867_101470</name>
</gene>
<proteinExistence type="predicted"/>
<dbReference type="EMBL" id="FXTD01000001">
    <property type="protein sequence ID" value="SMO39956.1"/>
    <property type="molecule type" value="Genomic_DNA"/>
</dbReference>
<evidence type="ECO:0000313" key="2">
    <source>
        <dbReference type="Proteomes" id="UP000319712"/>
    </source>
</evidence>
<keyword evidence="2" id="KW-1185">Reference proteome</keyword>
<reference evidence="1 2" key="1">
    <citation type="submission" date="2017-05" db="EMBL/GenBank/DDBJ databases">
        <authorList>
            <person name="Varghese N."/>
            <person name="Submissions S."/>
        </authorList>
    </citation>
    <scope>NUCLEOTIDE SEQUENCE [LARGE SCALE GENOMIC DNA]</scope>
    <source>
        <strain evidence="1 2">DSM 19504</strain>
    </source>
</reference>
<dbReference type="AlphaFoldDB" id="A0A521AYS0"/>
<organism evidence="1 2">
    <name type="scientific">Halorubrum cibi</name>
    <dbReference type="NCBI Taxonomy" id="413815"/>
    <lineage>
        <taxon>Archaea</taxon>
        <taxon>Methanobacteriati</taxon>
        <taxon>Methanobacteriota</taxon>
        <taxon>Stenosarchaea group</taxon>
        <taxon>Halobacteria</taxon>
        <taxon>Halobacteriales</taxon>
        <taxon>Haloferacaceae</taxon>
        <taxon>Halorubrum</taxon>
    </lineage>
</organism>
<name>A0A521AYS0_9EURY</name>
<sequence>MSMLDRLFGGGEKEDDCCDVCIEEIDPESGEEGA</sequence>
<accession>A0A521AYS0</accession>
<evidence type="ECO:0000313" key="1">
    <source>
        <dbReference type="EMBL" id="SMO39956.1"/>
    </source>
</evidence>
<protein>
    <submittedName>
        <fullName evidence="1">Uncharacterized protein</fullName>
    </submittedName>
</protein>
<dbReference type="Proteomes" id="UP000319712">
    <property type="component" value="Unassembled WGS sequence"/>
</dbReference>